<dbReference type="PANTHER" id="PTHR47942">
    <property type="entry name" value="TETRATRICOPEPTIDE REPEAT (TPR)-LIKE SUPERFAMILY PROTEIN-RELATED"/>
    <property type="match status" value="1"/>
</dbReference>
<dbReference type="AlphaFoldDB" id="B8BQN1"/>
<keyword evidence="6" id="KW-1185">Reference proteome</keyword>
<dbReference type="InterPro" id="IPR036034">
    <property type="entry name" value="PDZ_sf"/>
</dbReference>
<dbReference type="InterPro" id="IPR011990">
    <property type="entry name" value="TPR-like_helical_dom_sf"/>
</dbReference>
<evidence type="ECO:0008006" key="7">
    <source>
        <dbReference type="Google" id="ProtNLM"/>
    </source>
</evidence>
<dbReference type="InterPro" id="IPR002885">
    <property type="entry name" value="PPR_rpt"/>
</dbReference>
<name>B8BQN1_THAPS</name>
<dbReference type="KEGG" id="tps:THAPSDRAFT_20784"/>
<feature type="compositionally biased region" description="Polar residues" evidence="3">
    <location>
        <begin position="137"/>
        <end position="153"/>
    </location>
</feature>
<feature type="chain" id="PRO_5002865804" description="PDZ domain-containing protein" evidence="4">
    <location>
        <begin position="20"/>
        <end position="947"/>
    </location>
</feature>
<evidence type="ECO:0000313" key="5">
    <source>
        <dbReference type="EMBL" id="EED96394.1"/>
    </source>
</evidence>
<dbReference type="Gene3D" id="2.30.42.10">
    <property type="match status" value="1"/>
</dbReference>
<dbReference type="InterPro" id="IPR051222">
    <property type="entry name" value="PPR/CCM1_RNA-binding"/>
</dbReference>
<evidence type="ECO:0000313" key="6">
    <source>
        <dbReference type="Proteomes" id="UP000001449"/>
    </source>
</evidence>
<dbReference type="Gene3D" id="1.25.40.10">
    <property type="entry name" value="Tetratricopeptide repeat domain"/>
    <property type="match status" value="1"/>
</dbReference>
<dbReference type="PROSITE" id="PS51375">
    <property type="entry name" value="PPR"/>
    <property type="match status" value="1"/>
</dbReference>
<dbReference type="InParanoid" id="B8BQN1"/>
<dbReference type="GO" id="GO:0005737">
    <property type="term" value="C:cytoplasm"/>
    <property type="evidence" value="ECO:0000318"/>
    <property type="project" value="GO_Central"/>
</dbReference>
<dbReference type="GO" id="GO:0006397">
    <property type="term" value="P:mRNA processing"/>
    <property type="evidence" value="ECO:0000318"/>
    <property type="project" value="GO_Central"/>
</dbReference>
<keyword evidence="1" id="KW-0677">Repeat</keyword>
<reference evidence="5 6" key="1">
    <citation type="journal article" date="2004" name="Science">
        <title>The genome of the diatom Thalassiosira pseudonana: ecology, evolution, and metabolism.</title>
        <authorList>
            <person name="Armbrust E.V."/>
            <person name="Berges J.A."/>
            <person name="Bowler C."/>
            <person name="Green B.R."/>
            <person name="Martinez D."/>
            <person name="Putnam N.H."/>
            <person name="Zhou S."/>
            <person name="Allen A.E."/>
            <person name="Apt K.E."/>
            <person name="Bechner M."/>
            <person name="Brzezinski M.A."/>
            <person name="Chaal B.K."/>
            <person name="Chiovitti A."/>
            <person name="Davis A.K."/>
            <person name="Demarest M.S."/>
            <person name="Detter J.C."/>
            <person name="Glavina T."/>
            <person name="Goodstein D."/>
            <person name="Hadi M.Z."/>
            <person name="Hellsten U."/>
            <person name="Hildebrand M."/>
            <person name="Jenkins B.D."/>
            <person name="Jurka J."/>
            <person name="Kapitonov V.V."/>
            <person name="Kroger N."/>
            <person name="Lau W.W."/>
            <person name="Lane T.W."/>
            <person name="Larimer F.W."/>
            <person name="Lippmeier J.C."/>
            <person name="Lucas S."/>
            <person name="Medina M."/>
            <person name="Montsant A."/>
            <person name="Obornik M."/>
            <person name="Parker M.S."/>
            <person name="Palenik B."/>
            <person name="Pazour G.J."/>
            <person name="Richardson P.M."/>
            <person name="Rynearson T.A."/>
            <person name="Saito M.A."/>
            <person name="Schwartz D.C."/>
            <person name="Thamatrakoln K."/>
            <person name="Valentin K."/>
            <person name="Vardi A."/>
            <person name="Wilkerson F.P."/>
            <person name="Rokhsar D.S."/>
        </authorList>
    </citation>
    <scope>NUCLEOTIDE SEQUENCE [LARGE SCALE GENOMIC DNA]</scope>
    <source>
        <strain evidence="5 6">CCMP1335</strain>
    </source>
</reference>
<dbReference type="GeneID" id="7451438"/>
<dbReference type="PANTHER" id="PTHR47942:SF63">
    <property type="entry name" value="PENTATRICOPEPTIDE REPEAT-CONTAINING PROTEIN"/>
    <property type="match status" value="1"/>
</dbReference>
<dbReference type="HOGENOM" id="CLU_310699_0_0_1"/>
<dbReference type="EMBL" id="CM000638">
    <property type="protein sequence ID" value="EED96394.1"/>
    <property type="molecule type" value="Genomic_DNA"/>
</dbReference>
<accession>B8BQN1</accession>
<evidence type="ECO:0000256" key="1">
    <source>
        <dbReference type="ARBA" id="ARBA00022737"/>
    </source>
</evidence>
<dbReference type="STRING" id="35128.B8BQN1"/>
<dbReference type="eggNOG" id="KOG4197">
    <property type="taxonomic scope" value="Eukaryota"/>
</dbReference>
<organism evidence="5 6">
    <name type="scientific">Thalassiosira pseudonana</name>
    <name type="common">Marine diatom</name>
    <name type="synonym">Cyclotella nana</name>
    <dbReference type="NCBI Taxonomy" id="35128"/>
    <lineage>
        <taxon>Eukaryota</taxon>
        <taxon>Sar</taxon>
        <taxon>Stramenopiles</taxon>
        <taxon>Ochrophyta</taxon>
        <taxon>Bacillariophyta</taxon>
        <taxon>Coscinodiscophyceae</taxon>
        <taxon>Thalassiosirophycidae</taxon>
        <taxon>Thalassiosirales</taxon>
        <taxon>Thalassiosiraceae</taxon>
        <taxon>Thalassiosira</taxon>
    </lineage>
</organism>
<feature type="signal peptide" evidence="4">
    <location>
        <begin position="1"/>
        <end position="19"/>
    </location>
</feature>
<dbReference type="Pfam" id="PF13041">
    <property type="entry name" value="PPR_2"/>
    <property type="match status" value="1"/>
</dbReference>
<reference evidence="5 6" key="2">
    <citation type="journal article" date="2008" name="Nature">
        <title>The Phaeodactylum genome reveals the evolutionary history of diatom genomes.</title>
        <authorList>
            <person name="Bowler C."/>
            <person name="Allen A.E."/>
            <person name="Badger J.H."/>
            <person name="Grimwood J."/>
            <person name="Jabbari K."/>
            <person name="Kuo A."/>
            <person name="Maheswari U."/>
            <person name="Martens C."/>
            <person name="Maumus F."/>
            <person name="Otillar R.P."/>
            <person name="Rayko E."/>
            <person name="Salamov A."/>
            <person name="Vandepoele K."/>
            <person name="Beszteri B."/>
            <person name="Gruber A."/>
            <person name="Heijde M."/>
            <person name="Katinka M."/>
            <person name="Mock T."/>
            <person name="Valentin K."/>
            <person name="Verret F."/>
            <person name="Berges J.A."/>
            <person name="Brownlee C."/>
            <person name="Cadoret J.P."/>
            <person name="Chiovitti A."/>
            <person name="Choi C.J."/>
            <person name="Coesel S."/>
            <person name="De Martino A."/>
            <person name="Detter J.C."/>
            <person name="Durkin C."/>
            <person name="Falciatore A."/>
            <person name="Fournet J."/>
            <person name="Haruta M."/>
            <person name="Huysman M.J."/>
            <person name="Jenkins B.D."/>
            <person name="Jiroutova K."/>
            <person name="Jorgensen R.E."/>
            <person name="Joubert Y."/>
            <person name="Kaplan A."/>
            <person name="Kroger N."/>
            <person name="Kroth P.G."/>
            <person name="La Roche J."/>
            <person name="Lindquist E."/>
            <person name="Lommer M."/>
            <person name="Martin-Jezequel V."/>
            <person name="Lopez P.J."/>
            <person name="Lucas S."/>
            <person name="Mangogna M."/>
            <person name="McGinnis K."/>
            <person name="Medlin L.K."/>
            <person name="Montsant A."/>
            <person name="Oudot-Le Secq M.P."/>
            <person name="Napoli C."/>
            <person name="Obornik M."/>
            <person name="Parker M.S."/>
            <person name="Petit J.L."/>
            <person name="Porcel B.M."/>
            <person name="Poulsen N."/>
            <person name="Robison M."/>
            <person name="Rychlewski L."/>
            <person name="Rynearson T.A."/>
            <person name="Schmutz J."/>
            <person name="Shapiro H."/>
            <person name="Siaut M."/>
            <person name="Stanley M."/>
            <person name="Sussman M.R."/>
            <person name="Taylor A.R."/>
            <person name="Vardi A."/>
            <person name="von Dassow P."/>
            <person name="Vyverman W."/>
            <person name="Willis A."/>
            <person name="Wyrwicz L.S."/>
            <person name="Rokhsar D.S."/>
            <person name="Weissenbach J."/>
            <person name="Armbrust E.V."/>
            <person name="Green B.R."/>
            <person name="Van de Peer Y."/>
            <person name="Grigoriev I.V."/>
        </authorList>
    </citation>
    <scope>NUCLEOTIDE SEQUENCE [LARGE SCALE GENOMIC DNA]</scope>
    <source>
        <strain evidence="5 6">CCMP1335</strain>
    </source>
</reference>
<sequence length="947" mass="102651">MVQYKHAALTLLLSTAVAASYTPTTTTRRCATPLTTFAFVTNPRRRANTITTSARSNSRRYSAIPYDDIQETNNNNGSSSLQLVDMIPNDDDEEVGALLAKKEERRVARLKSMQEASSTRKKMNYQVTLPIVRAVPPTTTNGDGTTAASSGNTEEQRLSTLVAKGQEIALQHTIGMSLRQVYSGRQLSELALDVDTLRFQSFVDELQGRRVLDDENCAVDDCSEVVNGSLGGDITDNNTLGSVQVLQNSAMEMLTDSFDGVLVSSVAKGGLAWRAGIRAGDVLTATSATMGNKLWPKSTLDGVRSAISSRKVISPMMDFEFKRLGSNEEGGDDLGEISSFELNLSRPIGINVEETDDGYVVVTGISGKASSVVTDNLRVGDRVVTVESSLGGKMWPVYNTDGLTSAVTSRLPGQPVRIGFERVEEAVEATANGDEDEAVAPKVARSEAVVGYRQASEKVASFAASSTQQVRSTAQTAAQKMLLSRSRDLLRTYIARKDTTKDRSVPARVADRVLEAVIDASAALDGKTLTLILTAYNTCDNAEKAIQTFEEVFNVAGDGSESEVEQIHGGKLFADMSALNLFTISALLRSHAVRGDYESALRVLAAMNGETQVSLSGKKSSSWSGKGDPLNMLPDTKCYNIALAAAAKRRTKEGLRAAVEIFESMPDPSLKNPLMGKPAKNLVTFNTMIDAYASAGHYQDAYNVFEHLKKTIKNPDSYAVSIGLQALCYAKKFDDAMKLITDQRSGQKSLTGKQVMSGYNKLVQSSLASGEYDIAREAMNGLLGAGYIPSRLTFRAMADGLDLHSDMPTSAAALARRKRLPSDGKFEFLMFVLDCLESRKLTIDSSFYSSILVLGAQDGGLHRHIASLITRSRREGHQQGVDMAKTESSADDVTRVQWEDLLKNYAEYKMELGSKIRLPSVRVSTKDFGRVLAAEQAVSYRGAGVRR</sequence>
<evidence type="ECO:0000256" key="4">
    <source>
        <dbReference type="SAM" id="SignalP"/>
    </source>
</evidence>
<dbReference type="OMA" id="DTKCYNI"/>
<dbReference type="SUPFAM" id="SSF50156">
    <property type="entry name" value="PDZ domain-like"/>
    <property type="match status" value="1"/>
</dbReference>
<protein>
    <recommendedName>
        <fullName evidence="7">PDZ domain-containing protein</fullName>
    </recommendedName>
</protein>
<dbReference type="NCBIfam" id="TIGR00756">
    <property type="entry name" value="PPR"/>
    <property type="match status" value="1"/>
</dbReference>
<gene>
    <name evidence="5" type="ORF">THAPSDRAFT_20784</name>
</gene>
<evidence type="ECO:0000256" key="2">
    <source>
        <dbReference type="PROSITE-ProRule" id="PRU00708"/>
    </source>
</evidence>
<dbReference type="RefSeq" id="XP_002286753.1">
    <property type="nucleotide sequence ID" value="XM_002286717.1"/>
</dbReference>
<feature type="region of interest" description="Disordered" evidence="3">
    <location>
        <begin position="135"/>
        <end position="154"/>
    </location>
</feature>
<dbReference type="Proteomes" id="UP000001449">
    <property type="component" value="Chromosome 1"/>
</dbReference>
<evidence type="ECO:0000256" key="3">
    <source>
        <dbReference type="SAM" id="MobiDB-lite"/>
    </source>
</evidence>
<dbReference type="PaxDb" id="35128-Thaps20784"/>
<feature type="repeat" description="PPR" evidence="2">
    <location>
        <begin position="681"/>
        <end position="715"/>
    </location>
</feature>
<proteinExistence type="predicted"/>
<dbReference type="GO" id="GO:0003729">
    <property type="term" value="F:mRNA binding"/>
    <property type="evidence" value="ECO:0000318"/>
    <property type="project" value="GO_Central"/>
</dbReference>
<keyword evidence="4" id="KW-0732">Signal</keyword>